<organism evidence="1 2">
    <name type="scientific">Janthinobacterium lividum</name>
    <dbReference type="NCBI Taxonomy" id="29581"/>
    <lineage>
        <taxon>Bacteria</taxon>
        <taxon>Pseudomonadati</taxon>
        <taxon>Pseudomonadota</taxon>
        <taxon>Betaproteobacteria</taxon>
        <taxon>Burkholderiales</taxon>
        <taxon>Oxalobacteraceae</taxon>
        <taxon>Janthinobacterium</taxon>
    </lineage>
</organism>
<dbReference type="EMBL" id="VDGE01000016">
    <property type="protein sequence ID" value="TNC72566.1"/>
    <property type="molecule type" value="Genomic_DNA"/>
</dbReference>
<dbReference type="Proteomes" id="UP000305681">
    <property type="component" value="Unassembled WGS sequence"/>
</dbReference>
<accession>A0A5C4NHQ2</accession>
<gene>
    <name evidence="1" type="ORF">FHI69_26425</name>
</gene>
<evidence type="ECO:0000313" key="2">
    <source>
        <dbReference type="Proteomes" id="UP000305681"/>
    </source>
</evidence>
<name>A0A5C4NHQ2_9BURK</name>
<sequence>LRAAGKAKKLIIGAMMRKLVHVAFGVLRSGKIFDPTLHAA</sequence>
<reference evidence="1 2" key="1">
    <citation type="submission" date="2019-06" db="EMBL/GenBank/DDBJ databases">
        <title>Genome sequence of Janthinobacterium lividum UCD_MED1.</title>
        <authorList>
            <person name="De Leon M.E."/>
            <person name="Jospin G."/>
        </authorList>
    </citation>
    <scope>NUCLEOTIDE SEQUENCE [LARGE SCALE GENOMIC DNA]</scope>
    <source>
        <strain evidence="1 2">UCD_MED1</strain>
    </source>
</reference>
<evidence type="ECO:0000313" key="1">
    <source>
        <dbReference type="EMBL" id="TNC72566.1"/>
    </source>
</evidence>
<dbReference type="AlphaFoldDB" id="A0A5C4NHQ2"/>
<protein>
    <submittedName>
        <fullName evidence="1">IS110 family transposase</fullName>
    </submittedName>
</protein>
<feature type="non-terminal residue" evidence="1">
    <location>
        <position position="1"/>
    </location>
</feature>
<comment type="caution">
    <text evidence="1">The sequence shown here is derived from an EMBL/GenBank/DDBJ whole genome shotgun (WGS) entry which is preliminary data.</text>
</comment>
<proteinExistence type="predicted"/>